<name>A0A0E9PTZ1_ANGAN</name>
<accession>A0A0E9PTZ1</accession>
<protein>
    <submittedName>
        <fullName evidence="1">Uncharacterized protein</fullName>
    </submittedName>
</protein>
<dbReference type="AlphaFoldDB" id="A0A0E9PTZ1"/>
<sequence length="36" mass="4001">MDWAPTSEFGEQNMLVCELTDKAVAMIADIKMALKV</sequence>
<reference evidence="1" key="2">
    <citation type="journal article" date="2015" name="Fish Shellfish Immunol.">
        <title>Early steps in the European eel (Anguilla anguilla)-Vibrio vulnificus interaction in the gills: Role of the RtxA13 toxin.</title>
        <authorList>
            <person name="Callol A."/>
            <person name="Pajuelo D."/>
            <person name="Ebbesson L."/>
            <person name="Teles M."/>
            <person name="MacKenzie S."/>
            <person name="Amaro C."/>
        </authorList>
    </citation>
    <scope>NUCLEOTIDE SEQUENCE</scope>
</reference>
<evidence type="ECO:0000313" key="1">
    <source>
        <dbReference type="EMBL" id="JAH07964.1"/>
    </source>
</evidence>
<proteinExistence type="predicted"/>
<reference evidence="1" key="1">
    <citation type="submission" date="2014-11" db="EMBL/GenBank/DDBJ databases">
        <authorList>
            <person name="Amaro Gonzalez C."/>
        </authorList>
    </citation>
    <scope>NUCLEOTIDE SEQUENCE</scope>
</reference>
<organism evidence="1">
    <name type="scientific">Anguilla anguilla</name>
    <name type="common">European freshwater eel</name>
    <name type="synonym">Muraena anguilla</name>
    <dbReference type="NCBI Taxonomy" id="7936"/>
    <lineage>
        <taxon>Eukaryota</taxon>
        <taxon>Metazoa</taxon>
        <taxon>Chordata</taxon>
        <taxon>Craniata</taxon>
        <taxon>Vertebrata</taxon>
        <taxon>Euteleostomi</taxon>
        <taxon>Actinopterygii</taxon>
        <taxon>Neopterygii</taxon>
        <taxon>Teleostei</taxon>
        <taxon>Anguilliformes</taxon>
        <taxon>Anguillidae</taxon>
        <taxon>Anguilla</taxon>
    </lineage>
</organism>
<dbReference type="EMBL" id="GBXM01100613">
    <property type="protein sequence ID" value="JAH07964.1"/>
    <property type="molecule type" value="Transcribed_RNA"/>
</dbReference>